<dbReference type="InterPro" id="IPR023553">
    <property type="entry name" value="Uncharacterised_MeTfrase_YrrT"/>
</dbReference>
<feature type="binding site" evidence="4">
    <location>
        <position position="96"/>
    </location>
    <ligand>
        <name>S-adenosyl-L-methionine</name>
        <dbReference type="ChEBI" id="CHEBI:59789"/>
    </ligand>
</feature>
<dbReference type="EC" id="2.1.1.-" evidence="4"/>
<feature type="binding site" evidence="4">
    <location>
        <position position="53"/>
    </location>
    <ligand>
        <name>S-adenosyl-L-methionine</name>
        <dbReference type="ChEBI" id="CHEBI:59789"/>
    </ligand>
</feature>
<evidence type="ECO:0000313" key="5">
    <source>
        <dbReference type="EMBL" id="PKR77241.1"/>
    </source>
</evidence>
<evidence type="ECO:0000256" key="1">
    <source>
        <dbReference type="ARBA" id="ARBA00022603"/>
    </source>
</evidence>
<evidence type="ECO:0000313" key="6">
    <source>
        <dbReference type="Proteomes" id="UP000243524"/>
    </source>
</evidence>
<dbReference type="Pfam" id="PF13489">
    <property type="entry name" value="Methyltransf_23"/>
    <property type="match status" value="1"/>
</dbReference>
<keyword evidence="6" id="KW-1185">Reference proteome</keyword>
<comment type="caution">
    <text evidence="5">The sequence shown here is derived from an EMBL/GenBank/DDBJ whole genome shotgun (WGS) entry which is preliminary data.</text>
</comment>
<comment type="similarity">
    <text evidence="4">Belongs to the methyltransferase superfamily. YrrT family.</text>
</comment>
<gene>
    <name evidence="5" type="ORF">CEY16_10915</name>
</gene>
<dbReference type="Gene3D" id="3.40.50.150">
    <property type="entry name" value="Vaccinia Virus protein VP39"/>
    <property type="match status" value="1"/>
</dbReference>
<dbReference type="RefSeq" id="WP_101332069.1">
    <property type="nucleotide sequence ID" value="NZ_PJNH01000003.1"/>
</dbReference>
<dbReference type="InterPro" id="IPR029063">
    <property type="entry name" value="SAM-dependent_MTases_sf"/>
</dbReference>
<dbReference type="Proteomes" id="UP000243524">
    <property type="component" value="Unassembled WGS sequence"/>
</dbReference>
<dbReference type="GO" id="GO:0032259">
    <property type="term" value="P:methylation"/>
    <property type="evidence" value="ECO:0007669"/>
    <property type="project" value="UniProtKB-KW"/>
</dbReference>
<evidence type="ECO:0000256" key="4">
    <source>
        <dbReference type="HAMAP-Rule" id="MF_02100"/>
    </source>
</evidence>
<dbReference type="OrthoDB" id="465705at2"/>
<dbReference type="PANTHER" id="PTHR43861">
    <property type="entry name" value="TRANS-ACONITATE 2-METHYLTRANSFERASE-RELATED"/>
    <property type="match status" value="1"/>
</dbReference>
<keyword evidence="1 4" id="KW-0489">Methyltransferase</keyword>
<organism evidence="5 6">
    <name type="scientific">Halalkalibacillus sediminis</name>
    <dbReference type="NCBI Taxonomy" id="2018042"/>
    <lineage>
        <taxon>Bacteria</taxon>
        <taxon>Bacillati</taxon>
        <taxon>Bacillota</taxon>
        <taxon>Bacilli</taxon>
        <taxon>Bacillales</taxon>
        <taxon>Bacillaceae</taxon>
        <taxon>Halalkalibacillus</taxon>
    </lineage>
</organism>
<keyword evidence="2 4" id="KW-0808">Transferase</keyword>
<sequence>MGREFLNIFDEWADSYDDAVYGKDDQYRKVFEHYDQILHTVANKTRGRTVEFGIGTGNLTFVLLKQGVDVIGVEPNDKMRHIAQNRFPELSILNGDFLTNSITGPIDTITSTYAFHHLTDGEKLQALKQYHPLLSEDGQIVFADTIFEDQSTFEKMIIGAKNEGYNDLAEDLQREYYTTIPKMATLFDQAGYSVSFERLNDFVWLIHAKRK</sequence>
<proteinExistence type="inferred from homology"/>
<feature type="binding site" evidence="4">
    <location>
        <position position="74"/>
    </location>
    <ligand>
        <name>S-adenosyl-L-methionine</name>
        <dbReference type="ChEBI" id="CHEBI:59789"/>
    </ligand>
</feature>
<keyword evidence="3 4" id="KW-0949">S-adenosyl-L-methionine</keyword>
<accession>A0A2I0QSD0</accession>
<reference evidence="5 6" key="1">
    <citation type="submission" date="2017-06" db="EMBL/GenBank/DDBJ databases">
        <title>the draft geome sequence of Illustriluteabacillus marina B3227.</title>
        <authorList>
            <person name="He R.-H."/>
            <person name="Du Z.-J."/>
        </authorList>
    </citation>
    <scope>NUCLEOTIDE SEQUENCE [LARGE SCALE GENOMIC DNA]</scope>
    <source>
        <strain evidence="5 6">B3227</strain>
    </source>
</reference>
<dbReference type="AlphaFoldDB" id="A0A2I0QSD0"/>
<name>A0A2I0QSD0_9BACI</name>
<comment type="function">
    <text evidence="4">Could be a S-adenosyl-L-methionine-dependent methyltransferase.</text>
</comment>
<protein>
    <recommendedName>
        <fullName evidence="4">Uncharacterized methyltransferase CEY16_10915</fullName>
        <ecNumber evidence="4">2.1.1.-</ecNumber>
    </recommendedName>
</protein>
<dbReference type="GO" id="GO:0008757">
    <property type="term" value="F:S-adenosylmethionine-dependent methyltransferase activity"/>
    <property type="evidence" value="ECO:0007669"/>
    <property type="project" value="UniProtKB-UniRule"/>
</dbReference>
<dbReference type="HAMAP" id="MF_02100">
    <property type="entry name" value="Methyltr_YrrT"/>
    <property type="match status" value="1"/>
</dbReference>
<evidence type="ECO:0000256" key="2">
    <source>
        <dbReference type="ARBA" id="ARBA00022679"/>
    </source>
</evidence>
<dbReference type="SUPFAM" id="SSF53335">
    <property type="entry name" value="S-adenosyl-L-methionine-dependent methyltransferases"/>
    <property type="match status" value="1"/>
</dbReference>
<dbReference type="EMBL" id="PJNH01000003">
    <property type="protein sequence ID" value="PKR77241.1"/>
    <property type="molecule type" value="Genomic_DNA"/>
</dbReference>
<evidence type="ECO:0000256" key="3">
    <source>
        <dbReference type="ARBA" id="ARBA00022691"/>
    </source>
</evidence>